<dbReference type="PROSITE" id="PS50931">
    <property type="entry name" value="HTH_LYSR"/>
    <property type="match status" value="2"/>
</dbReference>
<dbReference type="RefSeq" id="WP_343927247.1">
    <property type="nucleotide sequence ID" value="NZ_BAAAEN010000003.1"/>
</dbReference>
<evidence type="ECO:0000313" key="7">
    <source>
        <dbReference type="Proteomes" id="UP001501706"/>
    </source>
</evidence>
<keyword evidence="7" id="KW-1185">Reference proteome</keyword>
<dbReference type="Proteomes" id="UP001501706">
    <property type="component" value="Unassembled WGS sequence"/>
</dbReference>
<sequence length="415" mass="43608">MNRAEADARAVVPLRVLRAVAAVAQAGGVTPAARALHQSASSVTRAVQEAESLLGVRLFDRGARGMAATAAGEVLALRVARAMALLRAAAEGLRLRGAPESAMALPRLVGDTSLAALALRAEHATEGAAADALGISQSALHQALRRLEHLARLPLFERTRVGTRLNESGRWLLLHARRAMAEIRIGHEELARWRGLGGRSVSIGSLPMAGDVLVPRAAALAIGAEPDISLTIKGGTYEALTEMLRAADIDFMVGPLRGAALAADFVEEVLFVDRFVAVVRAGHPLLARRRHPSLRRMAAYPWVGPLPGTPAKRVFDHLFEQAGIPMPGVSMQAHSTAVVRSVLLSGDHVALVSPLQVRAEVEAGLLVHASGPLAGTERGIGITQRRDALASSACLAAMAALRQAAAETIGTPFDK</sequence>
<gene>
    <name evidence="6" type="ORF">GCM10009097_11640</name>
</gene>
<accession>A0ABN1BG28</accession>
<dbReference type="InterPro" id="IPR005119">
    <property type="entry name" value="LysR_subst-bd"/>
</dbReference>
<proteinExistence type="inferred from homology"/>
<reference evidence="6 7" key="1">
    <citation type="journal article" date="2019" name="Int. J. Syst. Evol. Microbiol.">
        <title>The Global Catalogue of Microorganisms (GCM) 10K type strain sequencing project: providing services to taxonomists for standard genome sequencing and annotation.</title>
        <authorList>
            <consortium name="The Broad Institute Genomics Platform"/>
            <consortium name="The Broad Institute Genome Sequencing Center for Infectious Disease"/>
            <person name="Wu L."/>
            <person name="Ma J."/>
        </authorList>
    </citation>
    <scope>NUCLEOTIDE SEQUENCE [LARGE SCALE GENOMIC DNA]</scope>
    <source>
        <strain evidence="6 7">JCM 14330</strain>
    </source>
</reference>
<dbReference type="Gene3D" id="3.40.190.10">
    <property type="entry name" value="Periplasmic binding protein-like II"/>
    <property type="match status" value="2"/>
</dbReference>
<feature type="domain" description="HTH lysR-type" evidence="5">
    <location>
        <begin position="12"/>
        <end position="69"/>
    </location>
</feature>
<protein>
    <submittedName>
        <fullName evidence="6">LysR family transcriptional regulator</fullName>
    </submittedName>
</protein>
<comment type="caution">
    <text evidence="6">The sequence shown here is derived from an EMBL/GenBank/DDBJ whole genome shotgun (WGS) entry which is preliminary data.</text>
</comment>
<dbReference type="SUPFAM" id="SSF46785">
    <property type="entry name" value="Winged helix' DNA-binding domain"/>
    <property type="match status" value="2"/>
</dbReference>
<keyword evidence="2" id="KW-0805">Transcription regulation</keyword>
<dbReference type="SUPFAM" id="SSF53850">
    <property type="entry name" value="Periplasmic binding protein-like II"/>
    <property type="match status" value="1"/>
</dbReference>
<dbReference type="EMBL" id="BAAAEN010000003">
    <property type="protein sequence ID" value="GAA0497135.1"/>
    <property type="molecule type" value="Genomic_DNA"/>
</dbReference>
<evidence type="ECO:0000313" key="6">
    <source>
        <dbReference type="EMBL" id="GAA0497135.1"/>
    </source>
</evidence>
<dbReference type="InterPro" id="IPR000847">
    <property type="entry name" value="LysR_HTH_N"/>
</dbReference>
<evidence type="ECO:0000256" key="4">
    <source>
        <dbReference type="ARBA" id="ARBA00023163"/>
    </source>
</evidence>
<evidence type="ECO:0000256" key="3">
    <source>
        <dbReference type="ARBA" id="ARBA00023125"/>
    </source>
</evidence>
<dbReference type="Pfam" id="PF03466">
    <property type="entry name" value="LysR_substrate"/>
    <property type="match status" value="1"/>
</dbReference>
<dbReference type="PANTHER" id="PTHR30126">
    <property type="entry name" value="HTH-TYPE TRANSCRIPTIONAL REGULATOR"/>
    <property type="match status" value="1"/>
</dbReference>
<dbReference type="InterPro" id="IPR036388">
    <property type="entry name" value="WH-like_DNA-bd_sf"/>
</dbReference>
<evidence type="ECO:0000256" key="1">
    <source>
        <dbReference type="ARBA" id="ARBA00009437"/>
    </source>
</evidence>
<feature type="domain" description="HTH lysR-type" evidence="5">
    <location>
        <begin position="127"/>
        <end position="166"/>
    </location>
</feature>
<dbReference type="InterPro" id="IPR036390">
    <property type="entry name" value="WH_DNA-bd_sf"/>
</dbReference>
<keyword evidence="4" id="KW-0804">Transcription</keyword>
<name>A0ABN1BG28_9BURK</name>
<dbReference type="Gene3D" id="1.10.10.10">
    <property type="entry name" value="Winged helix-like DNA-binding domain superfamily/Winged helix DNA-binding domain"/>
    <property type="match status" value="2"/>
</dbReference>
<evidence type="ECO:0000259" key="5">
    <source>
        <dbReference type="PROSITE" id="PS50931"/>
    </source>
</evidence>
<keyword evidence="3" id="KW-0238">DNA-binding</keyword>
<comment type="similarity">
    <text evidence="1">Belongs to the LysR transcriptional regulatory family.</text>
</comment>
<organism evidence="6 7">
    <name type="scientific">Pigmentiphaga daeguensis</name>
    <dbReference type="NCBI Taxonomy" id="414049"/>
    <lineage>
        <taxon>Bacteria</taxon>
        <taxon>Pseudomonadati</taxon>
        <taxon>Pseudomonadota</taxon>
        <taxon>Betaproteobacteria</taxon>
        <taxon>Burkholderiales</taxon>
        <taxon>Alcaligenaceae</taxon>
        <taxon>Pigmentiphaga</taxon>
    </lineage>
</organism>
<dbReference type="Pfam" id="PF00126">
    <property type="entry name" value="HTH_1"/>
    <property type="match status" value="2"/>
</dbReference>
<dbReference type="PANTHER" id="PTHR30126:SF98">
    <property type="entry name" value="HTH-TYPE TRANSCRIPTIONAL ACTIVATOR BAUR"/>
    <property type="match status" value="1"/>
</dbReference>
<evidence type="ECO:0000256" key="2">
    <source>
        <dbReference type="ARBA" id="ARBA00023015"/>
    </source>
</evidence>